<evidence type="ECO:0000256" key="3">
    <source>
        <dbReference type="ARBA" id="ARBA00004927"/>
    </source>
</evidence>
<dbReference type="Proteomes" id="UP000309984">
    <property type="component" value="Unassembled WGS sequence"/>
</dbReference>
<evidence type="ECO:0000256" key="18">
    <source>
        <dbReference type="SAM" id="MobiDB-lite"/>
    </source>
</evidence>
<feature type="compositionally biased region" description="Basic and acidic residues" evidence="18">
    <location>
        <begin position="29"/>
        <end position="38"/>
    </location>
</feature>
<keyword evidence="21" id="KW-1185">Reference proteome</keyword>
<keyword evidence="11 19" id="KW-1133">Transmembrane helix</keyword>
<dbReference type="AlphaFoldDB" id="A0AA94UG33"/>
<keyword evidence="15" id="KW-1208">Phospholipid metabolism</keyword>
<feature type="region of interest" description="Disordered" evidence="18">
    <location>
        <begin position="1"/>
        <end position="90"/>
    </location>
</feature>
<evidence type="ECO:0000256" key="17">
    <source>
        <dbReference type="ARBA" id="ARBA00032892"/>
    </source>
</evidence>
<dbReference type="InterPro" id="IPR003763">
    <property type="entry name" value="CDP-diacylglyc_Pase"/>
</dbReference>
<evidence type="ECO:0000256" key="15">
    <source>
        <dbReference type="ARBA" id="ARBA00023264"/>
    </source>
</evidence>
<accession>A0AA94UG33</accession>
<proteinExistence type="inferred from homology"/>
<evidence type="ECO:0000256" key="10">
    <source>
        <dbReference type="ARBA" id="ARBA00022801"/>
    </source>
</evidence>
<feature type="compositionally biased region" description="Basic and acidic residues" evidence="18">
    <location>
        <begin position="1"/>
        <end position="13"/>
    </location>
</feature>
<dbReference type="SUPFAM" id="SSF54197">
    <property type="entry name" value="HIT-like"/>
    <property type="match status" value="1"/>
</dbReference>
<evidence type="ECO:0000313" key="20">
    <source>
        <dbReference type="EMBL" id="TLH80833.1"/>
    </source>
</evidence>
<evidence type="ECO:0000256" key="2">
    <source>
        <dbReference type="ARBA" id="ARBA00004162"/>
    </source>
</evidence>
<evidence type="ECO:0000256" key="6">
    <source>
        <dbReference type="ARBA" id="ARBA00012375"/>
    </source>
</evidence>
<keyword evidence="8" id="KW-0444">Lipid biosynthesis</keyword>
<evidence type="ECO:0000256" key="9">
    <source>
        <dbReference type="ARBA" id="ARBA00022692"/>
    </source>
</evidence>
<protein>
    <recommendedName>
        <fullName evidence="6">CDP-diacylglycerol diphosphatase</fullName>
        <ecNumber evidence="6">3.6.1.26</ecNumber>
    </recommendedName>
    <alternativeName>
        <fullName evidence="16">CDP-diacylglycerol phosphatidylhydrolase</fullName>
    </alternativeName>
    <alternativeName>
        <fullName evidence="17">CDP-diglyceride hydrolase</fullName>
    </alternativeName>
</protein>
<evidence type="ECO:0000313" key="21">
    <source>
        <dbReference type="Proteomes" id="UP000309984"/>
    </source>
</evidence>
<dbReference type="EMBL" id="POTM01000004">
    <property type="protein sequence ID" value="TLH80833.1"/>
    <property type="molecule type" value="Genomic_DNA"/>
</dbReference>
<comment type="caution">
    <text evidence="20">The sequence shown here is derived from an EMBL/GenBank/DDBJ whole genome shotgun (WGS) entry which is preliminary data.</text>
</comment>
<dbReference type="GO" id="GO:0005886">
    <property type="term" value="C:plasma membrane"/>
    <property type="evidence" value="ECO:0007669"/>
    <property type="project" value="UniProtKB-SubCell"/>
</dbReference>
<dbReference type="EC" id="3.6.1.26" evidence="6"/>
<keyword evidence="14" id="KW-0594">Phospholipid biosynthesis</keyword>
<reference evidence="20 21" key="1">
    <citation type="submission" date="2018-01" db="EMBL/GenBank/DDBJ databases">
        <title>Comparative genomics of Mycobacterium mucogenicum and Mycobacterium neoaurum clade members emphasizing tRNA and non-coding RNA.</title>
        <authorList>
            <person name="Behra P.R.K."/>
            <person name="Pettersson B.M.F."/>
            <person name="Das S."/>
            <person name="Dasgupta S."/>
            <person name="Kirsebom L.A."/>
        </authorList>
    </citation>
    <scope>NUCLEOTIDE SEQUENCE [LARGE SCALE GENOMIC DNA]</scope>
    <source>
        <strain evidence="20 21">DSM 45104</strain>
    </source>
</reference>
<evidence type="ECO:0000256" key="14">
    <source>
        <dbReference type="ARBA" id="ARBA00023209"/>
    </source>
</evidence>
<keyword evidence="13 19" id="KW-0472">Membrane</keyword>
<evidence type="ECO:0000256" key="4">
    <source>
        <dbReference type="ARBA" id="ARBA00005189"/>
    </source>
</evidence>
<evidence type="ECO:0000256" key="13">
    <source>
        <dbReference type="ARBA" id="ARBA00023136"/>
    </source>
</evidence>
<sequence>MERHLGDEVDGGRSRKPRTRGAAGAGEAVGRRPAEPSEPRSACPPIGGGRFRPVEGPISGLTWGVDSAKVISTPQGTPPKPSGEDMTNTTTTRSRFTRRIAAAAALVVAPVLAFGLSPAAHAETGTQHYQGCDDHKDDPIWDGVKPPAHGVGEHSPKHPGRNFDIQWPGHDSTRGWAVHPGVDMKTTQDLLVVPTVRETGIECDNLLRNDAPNYFKHAYESIHFMTGGPDWALGINSADARRLNQLHIHLTRLYAPARDDIAQAVKAGKVSTDEHKWVDQVVEVTGHNDKWQDSKHQYRAWITDSVDANFFKKLNDDIVTPLNKQGKSAAMAHETLLVTRNPAGKGFVVLESNTTSGIHGVANIEGILDKR</sequence>
<evidence type="ECO:0000256" key="7">
    <source>
        <dbReference type="ARBA" id="ARBA00022475"/>
    </source>
</evidence>
<dbReference type="InterPro" id="IPR036265">
    <property type="entry name" value="HIT-like_sf"/>
</dbReference>
<keyword evidence="10" id="KW-0378">Hydrolase</keyword>
<comment type="pathway">
    <text evidence="4">Lipid metabolism.</text>
</comment>
<comment type="subcellular location">
    <subcellularLocation>
        <location evidence="2">Cell membrane</location>
        <topology evidence="2">Single-pass membrane protein</topology>
    </subcellularLocation>
</comment>
<evidence type="ECO:0000256" key="16">
    <source>
        <dbReference type="ARBA" id="ARBA00032888"/>
    </source>
</evidence>
<feature type="transmembrane region" description="Helical" evidence="19">
    <location>
        <begin position="100"/>
        <end position="120"/>
    </location>
</feature>
<evidence type="ECO:0000256" key="8">
    <source>
        <dbReference type="ARBA" id="ARBA00022516"/>
    </source>
</evidence>
<comment type="similarity">
    <text evidence="5">Belongs to the Cdh family.</text>
</comment>
<dbReference type="GO" id="GO:0008654">
    <property type="term" value="P:phospholipid biosynthetic process"/>
    <property type="evidence" value="ECO:0007669"/>
    <property type="project" value="UniProtKB-KW"/>
</dbReference>
<evidence type="ECO:0000256" key="19">
    <source>
        <dbReference type="SAM" id="Phobius"/>
    </source>
</evidence>
<keyword evidence="12" id="KW-0443">Lipid metabolism</keyword>
<dbReference type="GO" id="GO:0008715">
    <property type="term" value="F:CDP-diacylglycerol diphosphatase activity"/>
    <property type="evidence" value="ECO:0007669"/>
    <property type="project" value="UniProtKB-EC"/>
</dbReference>
<keyword evidence="7" id="KW-1003">Cell membrane</keyword>
<evidence type="ECO:0000256" key="11">
    <source>
        <dbReference type="ARBA" id="ARBA00022989"/>
    </source>
</evidence>
<keyword evidence="9 19" id="KW-0812">Transmembrane</keyword>
<name>A0AA94UG33_9MYCO</name>
<dbReference type="Pfam" id="PF02611">
    <property type="entry name" value="CDH"/>
    <property type="match status" value="1"/>
</dbReference>
<comment type="pathway">
    <text evidence="3">Phospholipid metabolism; CDP-diacylglycerol degradation; phosphatidate from CDP-diacylglycerol: step 1/1.</text>
</comment>
<gene>
    <name evidence="20" type="ORF">C1S79_01445</name>
</gene>
<evidence type="ECO:0000256" key="1">
    <source>
        <dbReference type="ARBA" id="ARBA00001007"/>
    </source>
</evidence>
<evidence type="ECO:0000256" key="12">
    <source>
        <dbReference type="ARBA" id="ARBA00023098"/>
    </source>
</evidence>
<comment type="catalytic activity">
    <reaction evidence="1">
        <text>a CDP-1,2-diacyl-sn-glycerol + H2O = a 1,2-diacyl-sn-glycero-3-phosphate + CMP + 2 H(+)</text>
        <dbReference type="Rhea" id="RHEA:15221"/>
        <dbReference type="ChEBI" id="CHEBI:15377"/>
        <dbReference type="ChEBI" id="CHEBI:15378"/>
        <dbReference type="ChEBI" id="CHEBI:58332"/>
        <dbReference type="ChEBI" id="CHEBI:58608"/>
        <dbReference type="ChEBI" id="CHEBI:60377"/>
        <dbReference type="EC" id="3.6.1.26"/>
    </reaction>
</comment>
<organism evidence="20 21">
    <name type="scientific">Mycolicibacterium phocaicum</name>
    <dbReference type="NCBI Taxonomy" id="319706"/>
    <lineage>
        <taxon>Bacteria</taxon>
        <taxon>Bacillati</taxon>
        <taxon>Actinomycetota</taxon>
        <taxon>Actinomycetes</taxon>
        <taxon>Mycobacteriales</taxon>
        <taxon>Mycobacteriaceae</taxon>
        <taxon>Mycolicibacterium</taxon>
    </lineage>
</organism>
<dbReference type="Gene3D" id="3.30.428.30">
    <property type="entry name" value="HIT family - CDH-like"/>
    <property type="match status" value="1"/>
</dbReference>
<evidence type="ECO:0000256" key="5">
    <source>
        <dbReference type="ARBA" id="ARBA00006435"/>
    </source>
</evidence>